<dbReference type="PANTHER" id="PTHR19211">
    <property type="entry name" value="ATP-BINDING TRANSPORT PROTEIN-RELATED"/>
    <property type="match status" value="1"/>
</dbReference>
<evidence type="ECO:0000313" key="8">
    <source>
        <dbReference type="Proteomes" id="UP000004840"/>
    </source>
</evidence>
<feature type="region of interest" description="Disordered" evidence="5">
    <location>
        <begin position="284"/>
        <end position="303"/>
    </location>
</feature>
<dbReference type="AlphaFoldDB" id="G7I1W6"/>
<feature type="domain" description="ABC transporter" evidence="6">
    <location>
        <begin position="333"/>
        <end position="558"/>
    </location>
</feature>
<evidence type="ECO:0000256" key="3">
    <source>
        <dbReference type="ARBA" id="ARBA00022840"/>
    </source>
</evidence>
<keyword evidence="3 7" id="KW-0067">ATP-binding</keyword>
<keyword evidence="2" id="KW-0547">Nucleotide-binding</keyword>
<dbReference type="InterPro" id="IPR003439">
    <property type="entry name" value="ABC_transporter-like_ATP-bd"/>
</dbReference>
<keyword evidence="1" id="KW-0677">Repeat</keyword>
<protein>
    <submittedName>
        <fullName evidence="7">Putative drug resistance ATP-binding protein</fullName>
    </submittedName>
</protein>
<gene>
    <name evidence="7" type="ORF">CCAS_14955</name>
</gene>
<evidence type="ECO:0000256" key="5">
    <source>
        <dbReference type="SAM" id="MobiDB-lite"/>
    </source>
</evidence>
<dbReference type="Pfam" id="PF00005">
    <property type="entry name" value="ABC_tran"/>
    <property type="match status" value="2"/>
</dbReference>
<dbReference type="Gene3D" id="3.40.50.300">
    <property type="entry name" value="P-loop containing nucleotide triphosphate hydrolases"/>
    <property type="match status" value="2"/>
</dbReference>
<dbReference type="FunFam" id="3.40.50.300:FF:000011">
    <property type="entry name" value="Putative ABC transporter ATP-binding component"/>
    <property type="match status" value="1"/>
</dbReference>
<dbReference type="EMBL" id="CAFW01000105">
    <property type="protein sequence ID" value="CCE56431.1"/>
    <property type="molecule type" value="Genomic_DNA"/>
</dbReference>
<dbReference type="PROSITE" id="PS50893">
    <property type="entry name" value="ABC_TRANSPORTER_2"/>
    <property type="match status" value="2"/>
</dbReference>
<dbReference type="InterPro" id="IPR003593">
    <property type="entry name" value="AAA+_ATPase"/>
</dbReference>
<proteinExistence type="predicted"/>
<evidence type="ECO:0000259" key="6">
    <source>
        <dbReference type="PROSITE" id="PS50893"/>
    </source>
</evidence>
<dbReference type="Proteomes" id="UP000004840">
    <property type="component" value="Unassembled WGS sequence"/>
</dbReference>
<name>G7I1W6_9CORY</name>
<dbReference type="GO" id="GO:0016887">
    <property type="term" value="F:ATP hydrolysis activity"/>
    <property type="evidence" value="ECO:0007669"/>
    <property type="project" value="InterPro"/>
</dbReference>
<feature type="compositionally biased region" description="Acidic residues" evidence="5">
    <location>
        <begin position="539"/>
        <end position="558"/>
    </location>
</feature>
<keyword evidence="4" id="KW-0175">Coiled coil</keyword>
<feature type="coiled-coil region" evidence="4">
    <location>
        <begin position="228"/>
        <end position="262"/>
    </location>
</feature>
<evidence type="ECO:0000313" key="7">
    <source>
        <dbReference type="EMBL" id="CCE56431.1"/>
    </source>
</evidence>
<dbReference type="SUPFAM" id="SSF52540">
    <property type="entry name" value="P-loop containing nucleoside triphosphate hydrolases"/>
    <property type="match status" value="2"/>
</dbReference>
<dbReference type="InterPro" id="IPR027417">
    <property type="entry name" value="P-loop_NTPase"/>
</dbReference>
<evidence type="ECO:0000256" key="4">
    <source>
        <dbReference type="SAM" id="Coils"/>
    </source>
</evidence>
<reference evidence="7 8" key="1">
    <citation type="journal article" date="2012" name="J. Bacteriol.">
        <title>Genome Sequence of Corynebacterium casei UCMA 3821, Isolated from a Smear-Ripened Cheese.</title>
        <authorList>
            <person name="Monnet C."/>
            <person name="Loux V."/>
            <person name="Bento P."/>
            <person name="Gibrat J.F."/>
            <person name="Straub C."/>
            <person name="Bonnarme P."/>
            <person name="Landaud S."/>
            <person name="Irlinger F."/>
        </authorList>
    </citation>
    <scope>NUCLEOTIDE SEQUENCE [LARGE SCALE GENOMIC DNA]</scope>
    <source>
        <strain evidence="7 8">UCMA 3821</strain>
    </source>
</reference>
<sequence>MSTFLNSSFSHVTFNKVSLTWSNGTPCLRDISGTLSAPLTGLIGDNGSGKSTLLKLILGEHSPTSGNLEVPENVGYLPQDLGLNTSATIADVFGITEILNAIEAVESGEYSEQLLATIGDDWNVEEHVQQFIGALDIRRTIGTLSGGEAVSVALGAVFAQQPDLVLLDEPTNNLDTEAMQKLVSMLRSSTIPVIVVSHDRQLLAHVSEIAELFNGQLRQFSGNYQNYLDAIEQEQHTAQQKVRDAKSVLKKEKDERAALATQIAHDAAKGKKNIANRRKSRLALGNDKARAQNTAAKQTHKHAQGIADAALDLDSAQRRVRKDSQIYVSLPPTQLAAGTKVLQLQLPPNAEGRTEFIMAGPEYLRIAGANGSGKTTLINHIFAASQNCAANQESTLTADSDSAVDYVIGNVGFIRQRIEFAPYLTVMETVAKRRPEFTTQELRDQLAQLLFHNDMVNQKMGSLSGGERFRVEFACNALAAPQLLILDEPTNNLDISTTQWLVDALSSYNGAVIVVSHDDAFCEEIGIDYTITLGSPSESDPEIMTDEFAEDTTDSNQN</sequence>
<accession>G7I1W6</accession>
<feature type="region of interest" description="Disordered" evidence="5">
    <location>
        <begin position="534"/>
        <end position="558"/>
    </location>
</feature>
<dbReference type="RefSeq" id="WP_006823855.1">
    <property type="nucleotide sequence ID" value="NZ_CAFW01000105.1"/>
</dbReference>
<dbReference type="GO" id="GO:0005524">
    <property type="term" value="F:ATP binding"/>
    <property type="evidence" value="ECO:0007669"/>
    <property type="project" value="UniProtKB-KW"/>
</dbReference>
<organism evidence="7 8">
    <name type="scientific">Corynebacterium casei UCMA 3821</name>
    <dbReference type="NCBI Taxonomy" id="1110505"/>
    <lineage>
        <taxon>Bacteria</taxon>
        <taxon>Bacillati</taxon>
        <taxon>Actinomycetota</taxon>
        <taxon>Actinomycetes</taxon>
        <taxon>Mycobacteriales</taxon>
        <taxon>Corynebacteriaceae</taxon>
        <taxon>Corynebacterium</taxon>
    </lineage>
</organism>
<dbReference type="InterPro" id="IPR050611">
    <property type="entry name" value="ABCF"/>
</dbReference>
<feature type="domain" description="ABC transporter" evidence="6">
    <location>
        <begin position="12"/>
        <end position="240"/>
    </location>
</feature>
<dbReference type="PANTHER" id="PTHR19211:SF6">
    <property type="entry name" value="BLL7188 PROTEIN"/>
    <property type="match status" value="1"/>
</dbReference>
<dbReference type="SMART" id="SM00382">
    <property type="entry name" value="AAA"/>
    <property type="match status" value="2"/>
</dbReference>
<comment type="caution">
    <text evidence="7">The sequence shown here is derived from an EMBL/GenBank/DDBJ whole genome shotgun (WGS) entry which is preliminary data.</text>
</comment>
<evidence type="ECO:0000256" key="2">
    <source>
        <dbReference type="ARBA" id="ARBA00022741"/>
    </source>
</evidence>
<evidence type="ECO:0000256" key="1">
    <source>
        <dbReference type="ARBA" id="ARBA00022737"/>
    </source>
</evidence>